<evidence type="ECO:0000256" key="2">
    <source>
        <dbReference type="SAM" id="MobiDB-lite"/>
    </source>
</evidence>
<sequence length="375" mass="42639">MLGGGRAVPLTTSNAIVEKDKEIKELNRKNNYLRRQNDELLKGQFENENRVRWLTERLGFATAQEAETQLADSDITLLQLQVEYETAQARIRHLEEDALLNEEAYSVLRHEHDVTLKHNAELEQDLNELNWSRQCIQSSVESQVAELNLELHERASVIAKLQAQSVPLRSRVLSSSPAGKENIIVRRSQSFVPSSPQSPSKSTSPTRKKNVPSPAAFLQAQLNDLQERYDSLLRIYRENVQQRTKERKVWKEFKETWAEGIQRGRRDARRLELGQSGTDSPRKRRKMTEERERAATAAIQHASTPVQPKTPRPVQESQTQYEEDPLPPSQDQGGGAAIAGALTSEVLVPASSETDLEESQEQYVLHGCLRYRSPF</sequence>
<keyword evidence="4" id="KW-1185">Reference proteome</keyword>
<feature type="region of interest" description="Disordered" evidence="2">
    <location>
        <begin position="184"/>
        <end position="212"/>
    </location>
</feature>
<evidence type="ECO:0000313" key="4">
    <source>
        <dbReference type="Proteomes" id="UP000076738"/>
    </source>
</evidence>
<dbReference type="AlphaFoldDB" id="A0A167NHN3"/>
<organism evidence="3 4">
    <name type="scientific">Calocera viscosa (strain TUFC12733)</name>
    <dbReference type="NCBI Taxonomy" id="1330018"/>
    <lineage>
        <taxon>Eukaryota</taxon>
        <taxon>Fungi</taxon>
        <taxon>Dikarya</taxon>
        <taxon>Basidiomycota</taxon>
        <taxon>Agaricomycotina</taxon>
        <taxon>Dacrymycetes</taxon>
        <taxon>Dacrymycetales</taxon>
        <taxon>Dacrymycetaceae</taxon>
        <taxon>Calocera</taxon>
    </lineage>
</organism>
<evidence type="ECO:0000313" key="3">
    <source>
        <dbReference type="EMBL" id="KZO97725.1"/>
    </source>
</evidence>
<dbReference type="OrthoDB" id="5801062at2759"/>
<evidence type="ECO:0000256" key="1">
    <source>
        <dbReference type="SAM" id="Coils"/>
    </source>
</evidence>
<protein>
    <submittedName>
        <fullName evidence="3">Uncharacterized protein</fullName>
    </submittedName>
</protein>
<dbReference type="EMBL" id="KV417278">
    <property type="protein sequence ID" value="KZO97725.1"/>
    <property type="molecule type" value="Genomic_DNA"/>
</dbReference>
<gene>
    <name evidence="3" type="ORF">CALVIDRAFT_58552</name>
</gene>
<keyword evidence="1" id="KW-0175">Coiled coil</keyword>
<dbReference type="Proteomes" id="UP000076738">
    <property type="component" value="Unassembled WGS sequence"/>
</dbReference>
<feature type="compositionally biased region" description="Low complexity" evidence="2">
    <location>
        <begin position="185"/>
        <end position="205"/>
    </location>
</feature>
<dbReference type="STRING" id="1330018.A0A167NHN3"/>
<reference evidence="3 4" key="1">
    <citation type="journal article" date="2016" name="Mol. Biol. Evol.">
        <title>Comparative Genomics of Early-Diverging Mushroom-Forming Fungi Provides Insights into the Origins of Lignocellulose Decay Capabilities.</title>
        <authorList>
            <person name="Nagy L.G."/>
            <person name="Riley R."/>
            <person name="Tritt A."/>
            <person name="Adam C."/>
            <person name="Daum C."/>
            <person name="Floudas D."/>
            <person name="Sun H."/>
            <person name="Yadav J.S."/>
            <person name="Pangilinan J."/>
            <person name="Larsson K.H."/>
            <person name="Matsuura K."/>
            <person name="Barry K."/>
            <person name="Labutti K."/>
            <person name="Kuo R."/>
            <person name="Ohm R.A."/>
            <person name="Bhattacharya S.S."/>
            <person name="Shirouzu T."/>
            <person name="Yoshinaga Y."/>
            <person name="Martin F.M."/>
            <person name="Grigoriev I.V."/>
            <person name="Hibbett D.S."/>
        </authorList>
    </citation>
    <scope>NUCLEOTIDE SEQUENCE [LARGE SCALE GENOMIC DNA]</scope>
    <source>
        <strain evidence="3 4">TUFC12733</strain>
    </source>
</reference>
<name>A0A167NHN3_CALVF</name>
<feature type="coiled-coil region" evidence="1">
    <location>
        <begin position="16"/>
        <end position="43"/>
    </location>
</feature>
<accession>A0A167NHN3</accession>
<proteinExistence type="predicted"/>
<feature type="region of interest" description="Disordered" evidence="2">
    <location>
        <begin position="268"/>
        <end position="341"/>
    </location>
</feature>